<protein>
    <submittedName>
        <fullName evidence="1">Uncharacterized protein</fullName>
    </submittedName>
</protein>
<sequence>MLVRAKVASSWVTERWAKANTTGALAATSIDFAAGWWRLAYGGDLTCAPTASAQTWVTAR</sequence>
<gene>
    <name evidence="1" type="ORF">DN069_30000</name>
</gene>
<organism evidence="1 2">
    <name type="scientific">Streptacidiphilus pinicola</name>
    <dbReference type="NCBI Taxonomy" id="2219663"/>
    <lineage>
        <taxon>Bacteria</taxon>
        <taxon>Bacillati</taxon>
        <taxon>Actinomycetota</taxon>
        <taxon>Actinomycetes</taxon>
        <taxon>Kitasatosporales</taxon>
        <taxon>Streptomycetaceae</taxon>
        <taxon>Streptacidiphilus</taxon>
    </lineage>
</organism>
<accession>A0A2X0IW92</accession>
<evidence type="ECO:0000313" key="1">
    <source>
        <dbReference type="EMBL" id="RAG81956.1"/>
    </source>
</evidence>
<name>A0A2X0IW92_9ACTN</name>
<comment type="caution">
    <text evidence="1">The sequence shown here is derived from an EMBL/GenBank/DDBJ whole genome shotgun (WGS) entry which is preliminary data.</text>
</comment>
<evidence type="ECO:0000313" key="2">
    <source>
        <dbReference type="Proteomes" id="UP000248889"/>
    </source>
</evidence>
<dbReference type="EMBL" id="QKYN01000130">
    <property type="protein sequence ID" value="RAG81956.1"/>
    <property type="molecule type" value="Genomic_DNA"/>
</dbReference>
<reference evidence="1 2" key="1">
    <citation type="submission" date="2018-06" db="EMBL/GenBank/DDBJ databases">
        <title>Streptacidiphilus pinicola sp. nov., isolated from pine grove soil.</title>
        <authorList>
            <person name="Roh S.G."/>
            <person name="Park S."/>
            <person name="Kim M.-K."/>
            <person name="Yun B.-R."/>
            <person name="Park J."/>
            <person name="Kim M.J."/>
            <person name="Kim Y.S."/>
            <person name="Kim S.B."/>
        </authorList>
    </citation>
    <scope>NUCLEOTIDE SEQUENCE [LARGE SCALE GENOMIC DNA]</scope>
    <source>
        <strain evidence="1 2">MMS16-CNU450</strain>
    </source>
</reference>
<proteinExistence type="predicted"/>
<keyword evidence="2" id="KW-1185">Reference proteome</keyword>
<dbReference type="AlphaFoldDB" id="A0A2X0IW92"/>
<dbReference type="Proteomes" id="UP000248889">
    <property type="component" value="Unassembled WGS sequence"/>
</dbReference>